<comment type="caution">
    <text evidence="2">The sequence shown here is derived from an EMBL/GenBank/DDBJ whole genome shotgun (WGS) entry which is preliminary data.</text>
</comment>
<reference evidence="2 3" key="1">
    <citation type="submission" date="2015-10" db="EMBL/GenBank/DDBJ databases">
        <title>Genome analyses suggest a sexual origin of heterokaryosis in a supposedly ancient asexual fungus.</title>
        <authorList>
            <person name="Ropars J."/>
            <person name="Sedzielewska K."/>
            <person name="Noel J."/>
            <person name="Charron P."/>
            <person name="Farinelli L."/>
            <person name="Marton T."/>
            <person name="Kruger M."/>
            <person name="Pelin A."/>
            <person name="Brachmann A."/>
            <person name="Corradi N."/>
        </authorList>
    </citation>
    <scope>NUCLEOTIDE SEQUENCE [LARGE SCALE GENOMIC DNA]</scope>
    <source>
        <strain evidence="2 3">A4</strain>
    </source>
</reference>
<evidence type="ECO:0000256" key="1">
    <source>
        <dbReference type="SAM" id="MobiDB-lite"/>
    </source>
</evidence>
<evidence type="ECO:0000313" key="3">
    <source>
        <dbReference type="Proteomes" id="UP000234323"/>
    </source>
</evidence>
<gene>
    <name evidence="2" type="ORF">RhiirA4_405645</name>
</gene>
<feature type="region of interest" description="Disordered" evidence="1">
    <location>
        <begin position="1"/>
        <end position="32"/>
    </location>
</feature>
<name>A0A2I1GSH8_9GLOM</name>
<dbReference type="AlphaFoldDB" id="A0A2I1GSH8"/>
<dbReference type="EMBL" id="LLXI01000763">
    <property type="protein sequence ID" value="PKY49603.1"/>
    <property type="molecule type" value="Genomic_DNA"/>
</dbReference>
<evidence type="ECO:0000313" key="2">
    <source>
        <dbReference type="EMBL" id="PKY49603.1"/>
    </source>
</evidence>
<accession>A0A2I1GSH8</accession>
<keyword evidence="3" id="KW-1185">Reference proteome</keyword>
<dbReference type="OrthoDB" id="2326372at2759"/>
<feature type="compositionally biased region" description="Low complexity" evidence="1">
    <location>
        <begin position="1"/>
        <end position="18"/>
    </location>
</feature>
<dbReference type="Proteomes" id="UP000234323">
    <property type="component" value="Unassembled WGS sequence"/>
</dbReference>
<dbReference type="VEuPathDB" id="FungiDB:RhiirA1_423896"/>
<protein>
    <submittedName>
        <fullName evidence="2">Uncharacterized protein</fullName>
    </submittedName>
</protein>
<dbReference type="VEuPathDB" id="FungiDB:RhiirFUN_003020"/>
<proteinExistence type="predicted"/>
<organism evidence="2 3">
    <name type="scientific">Rhizophagus irregularis</name>
    <dbReference type="NCBI Taxonomy" id="588596"/>
    <lineage>
        <taxon>Eukaryota</taxon>
        <taxon>Fungi</taxon>
        <taxon>Fungi incertae sedis</taxon>
        <taxon>Mucoromycota</taxon>
        <taxon>Glomeromycotina</taxon>
        <taxon>Glomeromycetes</taxon>
        <taxon>Glomerales</taxon>
        <taxon>Glomeraceae</taxon>
        <taxon>Rhizophagus</taxon>
    </lineage>
</organism>
<sequence>MIKSASSKRSLKSQSITSKLDQFDPNNKRIFDDNQLSSFDNCMEKVLKRIKLNEDENNDLYVTKRN</sequence>